<name>A0ABT4VBF7_9PSEU</name>
<reference evidence="3 4" key="1">
    <citation type="submission" date="2022-11" db="EMBL/GenBank/DDBJ databases">
        <title>Draft genome sequence of Saccharopolyspora sp. WRP15-2 isolated from rhizosphere soils of wild rice in Thailand.</title>
        <authorList>
            <person name="Duangmal K."/>
            <person name="Kammanee S."/>
            <person name="Muangham S."/>
        </authorList>
    </citation>
    <scope>NUCLEOTIDE SEQUENCE [LARGE SCALE GENOMIC DNA]</scope>
    <source>
        <strain evidence="3 4">WRP15-2</strain>
    </source>
</reference>
<dbReference type="EMBL" id="JAQGLA010000188">
    <property type="protein sequence ID" value="MDA3631302.1"/>
    <property type="molecule type" value="Genomic_DNA"/>
</dbReference>
<feature type="non-terminal residue" evidence="3">
    <location>
        <position position="93"/>
    </location>
</feature>
<evidence type="ECO:0000313" key="3">
    <source>
        <dbReference type="EMBL" id="MDA3631302.1"/>
    </source>
</evidence>
<feature type="signal peptide" evidence="2">
    <location>
        <begin position="1"/>
        <end position="30"/>
    </location>
</feature>
<dbReference type="SUPFAM" id="SSF103473">
    <property type="entry name" value="MFS general substrate transporter"/>
    <property type="match status" value="1"/>
</dbReference>
<accession>A0ABT4VBF7</accession>
<dbReference type="Proteomes" id="UP001210380">
    <property type="component" value="Unassembled WGS sequence"/>
</dbReference>
<organism evidence="3 4">
    <name type="scientific">Saccharopolyspora oryzae</name>
    <dbReference type="NCBI Taxonomy" id="2997343"/>
    <lineage>
        <taxon>Bacteria</taxon>
        <taxon>Bacillati</taxon>
        <taxon>Actinomycetota</taxon>
        <taxon>Actinomycetes</taxon>
        <taxon>Pseudonocardiales</taxon>
        <taxon>Pseudonocardiaceae</taxon>
        <taxon>Saccharopolyspora</taxon>
    </lineage>
</organism>
<dbReference type="InterPro" id="IPR036259">
    <property type="entry name" value="MFS_trans_sf"/>
</dbReference>
<protein>
    <submittedName>
        <fullName evidence="3">MFS transporter</fullName>
    </submittedName>
</protein>
<comment type="caution">
    <text evidence="3">The sequence shown here is derived from an EMBL/GenBank/DDBJ whole genome shotgun (WGS) entry which is preliminary data.</text>
</comment>
<gene>
    <name evidence="3" type="ORF">OU415_38160</name>
</gene>
<evidence type="ECO:0000256" key="1">
    <source>
        <dbReference type="SAM" id="Phobius"/>
    </source>
</evidence>
<dbReference type="PANTHER" id="PTHR42910">
    <property type="entry name" value="TRANSPORTER SCO4007-RELATED"/>
    <property type="match status" value="1"/>
</dbReference>
<keyword evidence="2" id="KW-0732">Signal</keyword>
<dbReference type="PANTHER" id="PTHR42910:SF1">
    <property type="entry name" value="MAJOR FACILITATOR SUPERFAMILY (MFS) PROFILE DOMAIN-CONTAINING PROTEIN"/>
    <property type="match status" value="1"/>
</dbReference>
<feature type="transmembrane region" description="Helical" evidence="1">
    <location>
        <begin position="43"/>
        <end position="64"/>
    </location>
</feature>
<evidence type="ECO:0000313" key="4">
    <source>
        <dbReference type="Proteomes" id="UP001210380"/>
    </source>
</evidence>
<proteinExistence type="predicted"/>
<feature type="chain" id="PRO_5045957703" evidence="2">
    <location>
        <begin position="31"/>
        <end position="93"/>
    </location>
</feature>
<keyword evidence="1" id="KW-0812">Transmembrane</keyword>
<keyword evidence="4" id="KW-1185">Reference proteome</keyword>
<evidence type="ECO:0000256" key="2">
    <source>
        <dbReference type="SAM" id="SignalP"/>
    </source>
</evidence>
<keyword evidence="1" id="KW-1133">Transmembrane helix</keyword>
<sequence length="93" mass="9551">MGLTRARRTLFAMICAVAVAGVYAAQPVLAQIGTDLGVPQAHLGWIVAAGQLGYLAGLAVLVPLGDMVDRRTLIAGHLALTAAGAASRSGWLW</sequence>
<dbReference type="Gene3D" id="1.20.1250.20">
    <property type="entry name" value="MFS general substrate transporter like domains"/>
    <property type="match status" value="1"/>
</dbReference>
<keyword evidence="1" id="KW-0472">Membrane</keyword>